<sequence length="130" mass="15660">MAMALENMDVIYKPNKKNIRYRDDGGFAIYNNSPDSEQYILSCDPGENERKYVYYNFMEEDYYFNEAFKLNYGYNGSTGLYKIDIKTIDQEALYKDIYNNFGFIVEANVNRKPRINLQKQFNKKYYKRFN</sequence>
<gene>
    <name evidence="1" type="ORF">HXM71_04740</name>
</gene>
<dbReference type="AlphaFoldDB" id="A0A930EE64"/>
<evidence type="ECO:0000313" key="1">
    <source>
        <dbReference type="EMBL" id="MBF1352408.1"/>
    </source>
</evidence>
<organism evidence="1 2">
    <name type="scientific">Mogibacterium diversum</name>
    <dbReference type="NCBI Taxonomy" id="114527"/>
    <lineage>
        <taxon>Bacteria</taxon>
        <taxon>Bacillati</taxon>
        <taxon>Bacillota</taxon>
        <taxon>Clostridia</taxon>
        <taxon>Peptostreptococcales</taxon>
        <taxon>Anaerovoracaceae</taxon>
        <taxon>Mogibacterium</taxon>
    </lineage>
</organism>
<reference evidence="1" key="1">
    <citation type="submission" date="2020-04" db="EMBL/GenBank/DDBJ databases">
        <title>Deep metagenomics examines the oral microbiome during advanced dental caries in children, revealing novel taxa and co-occurrences with host molecules.</title>
        <authorList>
            <person name="Baker J.L."/>
            <person name="Morton J.T."/>
            <person name="Dinis M."/>
            <person name="Alvarez R."/>
            <person name="Tran N.C."/>
            <person name="Knight R."/>
            <person name="Edlund A."/>
        </authorList>
    </citation>
    <scope>NUCLEOTIDE SEQUENCE</scope>
    <source>
        <strain evidence="1">JCVI_24_bin.8</strain>
    </source>
</reference>
<accession>A0A930EE64</accession>
<name>A0A930EE64_9FIRM</name>
<evidence type="ECO:0000313" key="2">
    <source>
        <dbReference type="Proteomes" id="UP000722050"/>
    </source>
</evidence>
<comment type="caution">
    <text evidence="1">The sequence shown here is derived from an EMBL/GenBank/DDBJ whole genome shotgun (WGS) entry which is preliminary data.</text>
</comment>
<dbReference type="EMBL" id="JABZQH010000152">
    <property type="protein sequence ID" value="MBF1352408.1"/>
    <property type="molecule type" value="Genomic_DNA"/>
</dbReference>
<dbReference type="Proteomes" id="UP000722050">
    <property type="component" value="Unassembled WGS sequence"/>
</dbReference>
<proteinExistence type="predicted"/>
<protein>
    <submittedName>
        <fullName evidence="1">Uncharacterized protein</fullName>
    </submittedName>
</protein>